<dbReference type="OrthoDB" id="408631at2759"/>
<feature type="region of interest" description="Disordered" evidence="4">
    <location>
        <begin position="812"/>
        <end position="848"/>
    </location>
</feature>
<reference evidence="7 8" key="1">
    <citation type="submission" date="2018-04" db="EMBL/GenBank/DDBJ databases">
        <authorList>
            <person name="Zhang X."/>
            <person name="Yuan J."/>
            <person name="Li F."/>
            <person name="Xiang J."/>
        </authorList>
    </citation>
    <scope>NUCLEOTIDE SEQUENCE [LARGE SCALE GENOMIC DNA]</scope>
    <source>
        <tissue evidence="7">Muscle</tissue>
    </source>
</reference>
<evidence type="ECO:0000256" key="3">
    <source>
        <dbReference type="ARBA" id="ARBA00023180"/>
    </source>
</evidence>
<evidence type="ECO:0000259" key="6">
    <source>
        <dbReference type="Pfam" id="PF00135"/>
    </source>
</evidence>
<dbReference type="InterPro" id="IPR051093">
    <property type="entry name" value="Neuroligin/BSAL"/>
</dbReference>
<evidence type="ECO:0000256" key="2">
    <source>
        <dbReference type="ARBA" id="ARBA00022729"/>
    </source>
</evidence>
<dbReference type="PANTHER" id="PTHR43903">
    <property type="entry name" value="NEUROLIGIN"/>
    <property type="match status" value="1"/>
</dbReference>
<dbReference type="InterPro" id="IPR029058">
    <property type="entry name" value="AB_hydrolase_fold"/>
</dbReference>
<keyword evidence="8" id="KW-1185">Reference proteome</keyword>
<evidence type="ECO:0000256" key="1">
    <source>
        <dbReference type="ARBA" id="ARBA00005964"/>
    </source>
</evidence>
<sequence>MLTFNVCRLGMARNNFSFVLPGSVRGKLDGRQGFTPEVSTSASHPLSFPSLSYAHRPPLSTFHPPTALTCLLERPFTAPNPPTALRPPPATLHPPPATTTTLRYPPPTTPLPRYPPPTTRYPPPTTRYPPPTAAAPVPAWAWESPSSASNETREVDTHQPPPGGPLRHHRQREGAGLLRVPVNDDRARAPIRRGHVNATKHIMNLPRPLPSYGPPRYARQNVSIPYARPPIEEGRFKPPRYVQHWFSTWQALDYRPACPQNLKYIGSSNGIRNGIHEDCLYLNIFTPSISIGVTDQYPVMFYIHGGDLEHGASNQFPGHMLAGWGEVVVVTFNYRLGALGFLSTGDENSPGNYGLMDMAMALEWVYRNIRFFNGDPQKITVFGPGAGGAMAGILAVLPKTKDWVHQVLAESGSPLADWAAIDDIYRVQNTSRVYGLEVGCTVESSYKLLQCLNRRSYEELASAPIKPDIGTFAWGPTVDSKFRVPGDDWYEDWKEEDWHILPELPIKLYEKNHHHSDLHYLTGVNRNEAAKMVFDDNRLIRERYEVTEDFFNERVKEWVKHYNYSLNPEVVVRCSLQIRRRPNGEGPRELHWEEECSYLLLNTTVDALKLDYWREVPNNIEYYFVFGAPFMDPEFFPESIRVARNLWSEGDRNISEFMMKTFVNFAKWGNPTQTQVQIIKVNWEPVLEGNLKYLSINTTFNTSMHYNYRQTYNTFWTTYMPQVVREWVPTVPPPINPWIHMTEPIVAAFYGAAAVAVFLLVILFVCCGLWKSAKRQRNKALDDLQYYSTENLTPQQESEDYKVREYLNKLANNNHDETPSRSVTPYTVASTDPIIQTDHNNTKSRDPYQQSYYKDTKTAKSVDQLEQPYRPGYQNMMPSSRSAGNIIENYHTSYHNPGAELNGHYQPQQQRSITPTSTIHSEPNGKPTTQYMMTQQVTKPPEKEVRAVPQPATRVSRSVATITSTSVIIIISCAVHNADIKASSQHVPFNADIKRPHPCAVHNADIKASSQPGNHNADIKASSQPCAVHNADIKASSYTMNLYPKEVKPTSLIFGNLSLRFVYVSFTFMSVQSLCKTR</sequence>
<evidence type="ECO:0000256" key="4">
    <source>
        <dbReference type="SAM" id="MobiDB-lite"/>
    </source>
</evidence>
<feature type="domain" description="Carboxylesterase type B" evidence="6">
    <location>
        <begin position="612"/>
        <end position="716"/>
    </location>
</feature>
<feature type="compositionally biased region" description="Pro residues" evidence="4">
    <location>
        <begin position="80"/>
        <end position="97"/>
    </location>
</feature>
<keyword evidence="3" id="KW-0325">Glycoprotein</keyword>
<accession>A0A3R7MRW4</accession>
<feature type="region of interest" description="Disordered" evidence="4">
    <location>
        <begin position="80"/>
        <end position="173"/>
    </location>
</feature>
<protein>
    <submittedName>
        <fullName evidence="7">Esterase</fullName>
    </submittedName>
</protein>
<dbReference type="Pfam" id="PF00135">
    <property type="entry name" value="COesterase"/>
    <property type="match status" value="2"/>
</dbReference>
<dbReference type="SUPFAM" id="SSF53474">
    <property type="entry name" value="alpha/beta-Hydrolases"/>
    <property type="match status" value="1"/>
</dbReference>
<keyword evidence="5" id="KW-1133">Transmembrane helix</keyword>
<evidence type="ECO:0000313" key="8">
    <source>
        <dbReference type="Proteomes" id="UP000283509"/>
    </source>
</evidence>
<proteinExistence type="inferred from homology"/>
<name>A0A3R7MRW4_PENVA</name>
<reference evidence="7 8" key="2">
    <citation type="submission" date="2019-01" db="EMBL/GenBank/DDBJ databases">
        <title>The decoding of complex shrimp genome reveals the adaptation for benthos swimmer, frequently molting mechanism and breeding impact on genome.</title>
        <authorList>
            <person name="Sun Y."/>
            <person name="Gao Y."/>
            <person name="Yu Y."/>
        </authorList>
    </citation>
    <scope>NUCLEOTIDE SEQUENCE [LARGE SCALE GENOMIC DNA]</scope>
    <source>
        <tissue evidence="7">Muscle</tissue>
    </source>
</reference>
<dbReference type="AlphaFoldDB" id="A0A3R7MRW4"/>
<evidence type="ECO:0000256" key="5">
    <source>
        <dbReference type="SAM" id="Phobius"/>
    </source>
</evidence>
<feature type="compositionally biased region" description="Polar residues" evidence="4">
    <location>
        <begin position="820"/>
        <end position="839"/>
    </location>
</feature>
<evidence type="ECO:0000313" key="7">
    <source>
        <dbReference type="EMBL" id="ROT84341.1"/>
    </source>
</evidence>
<feature type="compositionally biased region" description="Pro residues" evidence="4">
    <location>
        <begin position="104"/>
        <end position="133"/>
    </location>
</feature>
<dbReference type="PROSITE" id="PS00941">
    <property type="entry name" value="CARBOXYLESTERASE_B_2"/>
    <property type="match status" value="1"/>
</dbReference>
<keyword evidence="5" id="KW-0472">Membrane</keyword>
<keyword evidence="5" id="KW-0812">Transmembrane</keyword>
<dbReference type="Gene3D" id="3.40.50.1820">
    <property type="entry name" value="alpha/beta hydrolase"/>
    <property type="match status" value="1"/>
</dbReference>
<dbReference type="Proteomes" id="UP000283509">
    <property type="component" value="Unassembled WGS sequence"/>
</dbReference>
<gene>
    <name evidence="7" type="ORF">C7M84_022472</name>
</gene>
<organism evidence="7 8">
    <name type="scientific">Penaeus vannamei</name>
    <name type="common">Whiteleg shrimp</name>
    <name type="synonym">Litopenaeus vannamei</name>
    <dbReference type="NCBI Taxonomy" id="6689"/>
    <lineage>
        <taxon>Eukaryota</taxon>
        <taxon>Metazoa</taxon>
        <taxon>Ecdysozoa</taxon>
        <taxon>Arthropoda</taxon>
        <taxon>Crustacea</taxon>
        <taxon>Multicrustacea</taxon>
        <taxon>Malacostraca</taxon>
        <taxon>Eumalacostraca</taxon>
        <taxon>Eucarida</taxon>
        <taxon>Decapoda</taxon>
        <taxon>Dendrobranchiata</taxon>
        <taxon>Penaeoidea</taxon>
        <taxon>Penaeidae</taxon>
        <taxon>Penaeus</taxon>
    </lineage>
</organism>
<dbReference type="InterPro" id="IPR002018">
    <property type="entry name" value="CarbesteraseB"/>
</dbReference>
<feature type="transmembrane region" description="Helical" evidence="5">
    <location>
        <begin position="747"/>
        <end position="770"/>
    </location>
</feature>
<dbReference type="EMBL" id="QCYY01000559">
    <property type="protein sequence ID" value="ROT84341.1"/>
    <property type="molecule type" value="Genomic_DNA"/>
</dbReference>
<dbReference type="STRING" id="6689.A0A3R7MRW4"/>
<comment type="similarity">
    <text evidence="1">Belongs to the type-B carboxylesterase/lipase family.</text>
</comment>
<feature type="domain" description="Carboxylesterase type B" evidence="6">
    <location>
        <begin position="222"/>
        <end position="565"/>
    </location>
</feature>
<comment type="caution">
    <text evidence="7">The sequence shown here is derived from an EMBL/GenBank/DDBJ whole genome shotgun (WGS) entry which is preliminary data.</text>
</comment>
<dbReference type="InterPro" id="IPR019819">
    <property type="entry name" value="Carboxylesterase_B_CS"/>
</dbReference>
<feature type="compositionally biased region" description="Low complexity" evidence="4">
    <location>
        <begin position="134"/>
        <end position="149"/>
    </location>
</feature>
<keyword evidence="2" id="KW-0732">Signal</keyword>